<dbReference type="InterPro" id="IPR036120">
    <property type="entry name" value="SAK/SK_sf"/>
</dbReference>
<reference evidence="3" key="1">
    <citation type="submission" date="2022-10" db="EMBL/GenBank/DDBJ databases">
        <title>Streptococcus didelphis as causative of fatal infections in opossums (Didelphis albiventris).</title>
        <authorList>
            <person name="Breyer G.M."/>
            <person name="Da Silva M.E.R.J."/>
            <person name="Siqueira F.M."/>
        </authorList>
    </citation>
    <scope>NUCLEOTIDE SEQUENCE [LARGE SCALE GENOMIC DNA]</scope>
    <source>
        <strain evidence="3">LBVP101/21</strain>
    </source>
</reference>
<gene>
    <name evidence="2" type="ORF">N1496_08305</name>
</gene>
<feature type="signal peptide" evidence="1">
    <location>
        <begin position="1"/>
        <end position="27"/>
    </location>
</feature>
<keyword evidence="3" id="KW-1185">Reference proteome</keyword>
<dbReference type="EMBL" id="CP110509">
    <property type="protein sequence ID" value="WMB27983.1"/>
    <property type="molecule type" value="Genomic_DNA"/>
</dbReference>
<dbReference type="RefSeq" id="WP_018367079.1">
    <property type="nucleotide sequence ID" value="NZ_CP104407.1"/>
</dbReference>
<evidence type="ECO:0000256" key="1">
    <source>
        <dbReference type="SAM" id="SignalP"/>
    </source>
</evidence>
<dbReference type="Gene3D" id="3.10.20.180">
    <property type="match status" value="1"/>
</dbReference>
<dbReference type="Proteomes" id="UP001238096">
    <property type="component" value="Chromosome"/>
</dbReference>
<dbReference type="SUPFAM" id="SSF54328">
    <property type="entry name" value="Staphylokinase/streptokinase"/>
    <property type="match status" value="1"/>
</dbReference>
<evidence type="ECO:0000313" key="2">
    <source>
        <dbReference type="EMBL" id="WMB27983.1"/>
    </source>
</evidence>
<protein>
    <submittedName>
        <fullName evidence="2">Uncharacterized protein</fullName>
    </submittedName>
</protein>
<name>A0ABY9LGJ5_9STRE</name>
<proteinExistence type="predicted"/>
<evidence type="ECO:0000313" key="3">
    <source>
        <dbReference type="Proteomes" id="UP001238096"/>
    </source>
</evidence>
<sequence>MNKKWYFSLLFCFFASFCFLNGHTVSAIVMGPEENNETINMFSEEPSGRYAIINVKANIIDTNQTFEVPFSHFSLHKDTFRKSEIVDTLQNKLDETCNGENEKLIVTNVDGLVLANRDHTKAFSLKDYSRDQEISIGQDFSQDKLTEPDRVYTVTGTISVNQEKYEITDPANYVNVIYSAEIDYQDASGNSEAITNSQGSNRRFVKTFAINDTITSDTLFALANTTLNEAGKQDNSYDPWVLVKRMQTKVTRDAFNTSRTTKDILFLAEENDSKTFNHVISPRQKAKAQYDYSIKEEVERPNTDEIHEKYVAVRQSNYKKWLSSQHDLYNTRATNMTIYYYDGDKLVAVNKFDKNKGLGSIVEAKDGSTYQVISSIVIADKIHANVISKDKYDTMTKNQIEKLESTAIMQN</sequence>
<keyword evidence="1" id="KW-0732">Signal</keyword>
<feature type="chain" id="PRO_5045741193" evidence="1">
    <location>
        <begin position="28"/>
        <end position="411"/>
    </location>
</feature>
<organism evidence="2 3">
    <name type="scientific">Streptococcus didelphis</name>
    <dbReference type="NCBI Taxonomy" id="102886"/>
    <lineage>
        <taxon>Bacteria</taxon>
        <taxon>Bacillati</taxon>
        <taxon>Bacillota</taxon>
        <taxon>Bacilli</taxon>
        <taxon>Lactobacillales</taxon>
        <taxon>Streptococcaceae</taxon>
        <taxon>Streptococcus</taxon>
    </lineage>
</organism>
<accession>A0ABY9LGJ5</accession>